<dbReference type="Proteomes" id="UP001500456">
    <property type="component" value="Unassembled WGS sequence"/>
</dbReference>
<reference evidence="3" key="1">
    <citation type="journal article" date="2019" name="Int. J. Syst. Evol. Microbiol.">
        <title>The Global Catalogue of Microorganisms (GCM) 10K type strain sequencing project: providing services to taxonomists for standard genome sequencing and annotation.</title>
        <authorList>
            <consortium name="The Broad Institute Genomics Platform"/>
            <consortium name="The Broad Institute Genome Sequencing Center for Infectious Disease"/>
            <person name="Wu L."/>
            <person name="Ma J."/>
        </authorList>
    </citation>
    <scope>NUCLEOTIDE SEQUENCE [LARGE SCALE GENOMIC DNA]</scope>
    <source>
        <strain evidence="3">JCM 16924</strain>
    </source>
</reference>
<organism evidence="2 3">
    <name type="scientific">Streptomyces plumbiresistens</name>
    <dbReference type="NCBI Taxonomy" id="511811"/>
    <lineage>
        <taxon>Bacteria</taxon>
        <taxon>Bacillati</taxon>
        <taxon>Actinomycetota</taxon>
        <taxon>Actinomycetes</taxon>
        <taxon>Kitasatosporales</taxon>
        <taxon>Streptomycetaceae</taxon>
        <taxon>Streptomyces</taxon>
    </lineage>
</organism>
<name>A0ABP7RTF3_9ACTN</name>
<comment type="caution">
    <text evidence="2">The sequence shown here is derived from an EMBL/GenBank/DDBJ whole genome shotgun (WGS) entry which is preliminary data.</text>
</comment>
<feature type="region of interest" description="Disordered" evidence="1">
    <location>
        <begin position="1"/>
        <end position="36"/>
    </location>
</feature>
<accession>A0ABP7RTF3</accession>
<gene>
    <name evidence="2" type="ORF">GCM10022232_45720</name>
</gene>
<keyword evidence="3" id="KW-1185">Reference proteome</keyword>
<evidence type="ECO:0000256" key="1">
    <source>
        <dbReference type="SAM" id="MobiDB-lite"/>
    </source>
</evidence>
<protein>
    <submittedName>
        <fullName evidence="2">Uncharacterized protein</fullName>
    </submittedName>
</protein>
<dbReference type="EMBL" id="BAAAZX010000013">
    <property type="protein sequence ID" value="GAA4001932.1"/>
    <property type="molecule type" value="Genomic_DNA"/>
</dbReference>
<evidence type="ECO:0000313" key="2">
    <source>
        <dbReference type="EMBL" id="GAA4001932.1"/>
    </source>
</evidence>
<evidence type="ECO:0000313" key="3">
    <source>
        <dbReference type="Proteomes" id="UP001500456"/>
    </source>
</evidence>
<sequence>MSVTRSGSGVAPGGDEPVRAADASGATSAIASTAVPPAASIRPRRLFGTRQRCLPPGFSREARKAFRPGSFIKVWYRL</sequence>
<feature type="compositionally biased region" description="Low complexity" evidence="1">
    <location>
        <begin position="20"/>
        <end position="34"/>
    </location>
</feature>
<proteinExistence type="predicted"/>